<comment type="similarity">
    <text evidence="1">Belongs to the eukaryotic initiation factor 4G family.</text>
</comment>
<dbReference type="CDD" id="cd11559">
    <property type="entry name" value="W2_eIF4G1_like"/>
    <property type="match status" value="1"/>
</dbReference>
<dbReference type="Pfam" id="PF02854">
    <property type="entry name" value="MIF4G"/>
    <property type="match status" value="1"/>
</dbReference>
<proteinExistence type="inferred from homology"/>
<feature type="compositionally biased region" description="Gly residues" evidence="8">
    <location>
        <begin position="364"/>
        <end position="387"/>
    </location>
</feature>
<feature type="domain" description="W2" evidence="9">
    <location>
        <begin position="742"/>
        <end position="908"/>
    </location>
</feature>
<keyword evidence="6" id="KW-0648">Protein biosynthesis</keyword>
<accession>A0A8C5GCS5</accession>
<feature type="region of interest" description="Disordered" evidence="8">
    <location>
        <begin position="358"/>
        <end position="405"/>
    </location>
</feature>
<dbReference type="AlphaFoldDB" id="A0A8C5GCS5"/>
<feature type="compositionally biased region" description="Basic and acidic residues" evidence="8">
    <location>
        <begin position="488"/>
        <end position="529"/>
    </location>
</feature>
<evidence type="ECO:0000256" key="4">
    <source>
        <dbReference type="ARBA" id="ARBA00022845"/>
    </source>
</evidence>
<dbReference type="GO" id="GO:0003729">
    <property type="term" value="F:mRNA binding"/>
    <property type="evidence" value="ECO:0007669"/>
    <property type="project" value="TreeGrafter"/>
</dbReference>
<dbReference type="FunFam" id="1.25.40.180:FF:000001">
    <property type="entry name" value="Eukaryotic translation initiation factor 4 gamma, 3, putative"/>
    <property type="match status" value="1"/>
</dbReference>
<dbReference type="PROSITE" id="PS51363">
    <property type="entry name" value="W2"/>
    <property type="match status" value="1"/>
</dbReference>
<reference evidence="11" key="2">
    <citation type="submission" date="2025-08" db="UniProtKB">
        <authorList>
            <consortium name="Ensembl"/>
        </authorList>
    </citation>
    <scope>IDENTIFICATION</scope>
</reference>
<evidence type="ECO:0000313" key="12">
    <source>
        <dbReference type="Proteomes" id="UP000694680"/>
    </source>
</evidence>
<name>A0A8C5GCS5_GOUWI</name>
<dbReference type="Pfam" id="PF02020">
    <property type="entry name" value="W2"/>
    <property type="match status" value="1"/>
</dbReference>
<dbReference type="OrthoDB" id="514777at2759"/>
<dbReference type="Ensembl" id="ENSGWIT00000030904.1">
    <property type="protein sequence ID" value="ENSGWIP00000028338.1"/>
    <property type="gene ID" value="ENSGWIG00000014716.1"/>
</dbReference>
<dbReference type="GO" id="GO:0006417">
    <property type="term" value="P:regulation of translation"/>
    <property type="evidence" value="ECO:0007669"/>
    <property type="project" value="UniProtKB-KW"/>
</dbReference>
<evidence type="ECO:0000259" key="10">
    <source>
        <dbReference type="PROSITE" id="PS51366"/>
    </source>
</evidence>
<dbReference type="FunFam" id="1.25.40.180:FF:000003">
    <property type="entry name" value="Putative eukaryotic translation initiation factor 4 gamma 1"/>
    <property type="match status" value="1"/>
</dbReference>
<evidence type="ECO:0000313" key="11">
    <source>
        <dbReference type="Ensembl" id="ENSGWIP00000028338.1"/>
    </source>
</evidence>
<evidence type="ECO:0000256" key="7">
    <source>
        <dbReference type="SAM" id="Coils"/>
    </source>
</evidence>
<protein>
    <submittedName>
        <fullName evidence="11">Eukaryotic translation initiation factor 4 gamma 1-like</fullName>
    </submittedName>
</protein>
<evidence type="ECO:0000256" key="1">
    <source>
        <dbReference type="ARBA" id="ARBA00005775"/>
    </source>
</evidence>
<evidence type="ECO:0000259" key="9">
    <source>
        <dbReference type="PROSITE" id="PS51363"/>
    </source>
</evidence>
<evidence type="ECO:0000256" key="5">
    <source>
        <dbReference type="ARBA" id="ARBA00022884"/>
    </source>
</evidence>
<dbReference type="InterPro" id="IPR003307">
    <property type="entry name" value="W2_domain"/>
</dbReference>
<keyword evidence="2" id="KW-0396">Initiation factor</keyword>
<evidence type="ECO:0000256" key="6">
    <source>
        <dbReference type="ARBA" id="ARBA00022917"/>
    </source>
</evidence>
<feature type="region of interest" description="Disordered" evidence="8">
    <location>
        <begin position="449"/>
        <end position="468"/>
    </location>
</feature>
<keyword evidence="7" id="KW-0175">Coiled coil</keyword>
<reference evidence="11" key="3">
    <citation type="submission" date="2025-09" db="UniProtKB">
        <authorList>
            <consortium name="Ensembl"/>
        </authorList>
    </citation>
    <scope>IDENTIFICATION</scope>
</reference>
<feature type="coiled-coil region" evidence="7">
    <location>
        <begin position="191"/>
        <end position="218"/>
    </location>
</feature>
<evidence type="ECO:0000256" key="2">
    <source>
        <dbReference type="ARBA" id="ARBA00022540"/>
    </source>
</evidence>
<dbReference type="InterPro" id="IPR003890">
    <property type="entry name" value="MIF4G-like_typ-3"/>
</dbReference>
<dbReference type="SMART" id="SM00544">
    <property type="entry name" value="MA3"/>
    <property type="match status" value="1"/>
</dbReference>
<keyword evidence="4" id="KW-0810">Translation regulation</keyword>
<keyword evidence="5" id="KW-0694">RNA-binding</keyword>
<dbReference type="Pfam" id="PF02847">
    <property type="entry name" value="MA3"/>
    <property type="match status" value="1"/>
</dbReference>
<dbReference type="SMART" id="SM00543">
    <property type="entry name" value="MIF4G"/>
    <property type="match status" value="1"/>
</dbReference>
<dbReference type="InterPro" id="IPR016024">
    <property type="entry name" value="ARM-type_fold"/>
</dbReference>
<dbReference type="SUPFAM" id="SSF48371">
    <property type="entry name" value="ARM repeat"/>
    <property type="match status" value="3"/>
</dbReference>
<feature type="domain" description="MI" evidence="10">
    <location>
        <begin position="547"/>
        <end position="669"/>
    </location>
</feature>
<dbReference type="Proteomes" id="UP000694680">
    <property type="component" value="Chromosome 18"/>
</dbReference>
<dbReference type="PROSITE" id="PS51366">
    <property type="entry name" value="MI"/>
    <property type="match status" value="1"/>
</dbReference>
<dbReference type="GeneID" id="114480116"/>
<dbReference type="Gene3D" id="1.25.40.180">
    <property type="match status" value="3"/>
</dbReference>
<dbReference type="SMART" id="SM00515">
    <property type="entry name" value="eIF5C"/>
    <property type="match status" value="1"/>
</dbReference>
<keyword evidence="12" id="KW-1185">Reference proteome</keyword>
<sequence>MSVPKKNMKELNKKEAIGDLLDDFTEPPGFSRSQQGQRKEPRKIIIHSMSLNYDVQLNKAEKAWKPTVKKNSCSRGAEEVVDNDPEVAKTGELFKQLRSILNKLTPQKFPELMKQVSELTIDTEERLKGAIDLISEKAILEPNFSVAYANMCRGLMGLKVPSADKPGKTANFLYLLLNRCQKEFEKDQDDDEIFEKKQKELEAAKDDEERERLRVELENARVIARRRSLGNIKFVGELFKLKMLTEAIMHACVVKLLKNHDDKSLECLCRLLSTIGKDLDFEKAKPQMDEYFNQMNKIIKEKMTSSRIRFMLQDVLDLRKNIWVPRRGDQGPKTIDQIHKEAELEEHQEQIKVHQQLLSKKESSGGGGRMCGGGMGGPGSHTPGGGPNSQPQDDGCGNTVPISKDRPIDTNRLYKIIKSGGMDLNNLVLAPGGKAGCKGVWRSWEKGCSGGTEAKPASADQESGRPATSTLNHFSALQQTSSLLSSSDTDHRDRDHFDRSGHVDGREENPITKRSFSRESQERGGRSEESAPTPPPSLPKPSLSEEEMEKKSKAIIDEYLHITDLKEALQCVAELNSASMLYVFVRQGLESTLERSTTVREHLGLLLHQLVKVGTLPTEQYYKGLHEILEVTEDMAIDIPYMWLYLAELITPMLHEGGIPMGQLFREISKPLVPLGKAGVLLAQILQLLCKGMTPKKVGDLWIEAGLNWNDFLPEDKDVNKFVTEQKVEFTTGEELGPKEVVKKQLLSGEELSKQLDRLLQDKADNKHIMDWVEANLDEEQAASNHFVRSLMASVCGIAIICEHPYKAIAEQIMVRAELLQKYLNDEEKELQALYALQAMMVHMEEPANLLCMFFDTLYDEDIIKEEAFYKWETSKDPAEQTGRGVVLKSVTAFFTWLREPEEESDKE</sequence>
<organism evidence="11 12">
    <name type="scientific">Gouania willdenowi</name>
    <name type="common">Blunt-snouted clingfish</name>
    <name type="synonym">Lepadogaster willdenowi</name>
    <dbReference type="NCBI Taxonomy" id="441366"/>
    <lineage>
        <taxon>Eukaryota</taxon>
        <taxon>Metazoa</taxon>
        <taxon>Chordata</taxon>
        <taxon>Craniata</taxon>
        <taxon>Vertebrata</taxon>
        <taxon>Euteleostomi</taxon>
        <taxon>Actinopterygii</taxon>
        <taxon>Neopterygii</taxon>
        <taxon>Teleostei</taxon>
        <taxon>Neoteleostei</taxon>
        <taxon>Acanthomorphata</taxon>
        <taxon>Ovalentaria</taxon>
        <taxon>Blenniimorphae</taxon>
        <taxon>Blenniiformes</taxon>
        <taxon>Gobiesocoidei</taxon>
        <taxon>Gobiesocidae</taxon>
        <taxon>Gobiesocinae</taxon>
        <taxon>Gouania</taxon>
    </lineage>
</organism>
<gene>
    <name evidence="11" type="primary">LOC114480116</name>
</gene>
<feature type="region of interest" description="Disordered" evidence="8">
    <location>
        <begin position="21"/>
        <end position="40"/>
    </location>
</feature>
<feature type="region of interest" description="Disordered" evidence="8">
    <location>
        <begin position="480"/>
        <end position="550"/>
    </location>
</feature>
<evidence type="ECO:0000256" key="8">
    <source>
        <dbReference type="SAM" id="MobiDB-lite"/>
    </source>
</evidence>
<dbReference type="RefSeq" id="XP_028329766.1">
    <property type="nucleotide sequence ID" value="XM_028473965.1"/>
</dbReference>
<dbReference type="GO" id="GO:0003743">
    <property type="term" value="F:translation initiation factor activity"/>
    <property type="evidence" value="ECO:0007669"/>
    <property type="project" value="UniProtKB-KW"/>
</dbReference>
<dbReference type="PANTHER" id="PTHR23253">
    <property type="entry name" value="EUKARYOTIC TRANSLATION INITIATION FACTOR 4 GAMMA"/>
    <property type="match status" value="1"/>
</dbReference>
<dbReference type="FunFam" id="1.25.40.180:FF:000002">
    <property type="entry name" value="Eukaryotic translation initiation factor 4 gamma, 3, putative"/>
    <property type="match status" value="1"/>
</dbReference>
<keyword evidence="3" id="KW-0597">Phosphoprotein</keyword>
<dbReference type="GO" id="GO:0016281">
    <property type="term" value="C:eukaryotic translation initiation factor 4F complex"/>
    <property type="evidence" value="ECO:0007669"/>
    <property type="project" value="TreeGrafter"/>
</dbReference>
<dbReference type="InterPro" id="IPR003891">
    <property type="entry name" value="Initiation_fac_eIF4g_MI"/>
</dbReference>
<evidence type="ECO:0000256" key="3">
    <source>
        <dbReference type="ARBA" id="ARBA00022553"/>
    </source>
</evidence>
<reference evidence="11" key="1">
    <citation type="submission" date="2020-06" db="EMBL/GenBank/DDBJ databases">
        <authorList>
            <consortium name="Wellcome Sanger Institute Data Sharing"/>
        </authorList>
    </citation>
    <scope>NUCLEOTIDE SEQUENCE [LARGE SCALE GENOMIC DNA]</scope>
</reference>
<dbReference type="PANTHER" id="PTHR23253:SF10">
    <property type="entry name" value="EUKARYOTIC TRANSLATION INITIATION FACTOR 4 GAMMA 1"/>
    <property type="match status" value="1"/>
</dbReference>